<organism evidence="4 5">
    <name type="scientific">Mesorhabditis belari</name>
    <dbReference type="NCBI Taxonomy" id="2138241"/>
    <lineage>
        <taxon>Eukaryota</taxon>
        <taxon>Metazoa</taxon>
        <taxon>Ecdysozoa</taxon>
        <taxon>Nematoda</taxon>
        <taxon>Chromadorea</taxon>
        <taxon>Rhabditida</taxon>
        <taxon>Rhabditina</taxon>
        <taxon>Rhabditomorpha</taxon>
        <taxon>Rhabditoidea</taxon>
        <taxon>Rhabditidae</taxon>
        <taxon>Mesorhabditinae</taxon>
        <taxon>Mesorhabditis</taxon>
    </lineage>
</organism>
<dbReference type="InterPro" id="IPR035892">
    <property type="entry name" value="C2_domain_sf"/>
</dbReference>
<feature type="transmembrane region" description="Helical" evidence="2">
    <location>
        <begin position="33"/>
        <end position="50"/>
    </location>
</feature>
<keyword evidence="2" id="KW-0472">Membrane</keyword>
<dbReference type="GO" id="GO:0006906">
    <property type="term" value="P:vesicle fusion"/>
    <property type="evidence" value="ECO:0007669"/>
    <property type="project" value="TreeGrafter"/>
</dbReference>
<dbReference type="PANTHER" id="PTHR10024:SF344">
    <property type="entry name" value="SYNAPTOTAGMIN-7"/>
    <property type="match status" value="1"/>
</dbReference>
<name>A0AAF3F4W5_9BILA</name>
<dbReference type="PRINTS" id="PR00399">
    <property type="entry name" value="SYNAPTOTAGMN"/>
</dbReference>
<evidence type="ECO:0000313" key="4">
    <source>
        <dbReference type="Proteomes" id="UP000887575"/>
    </source>
</evidence>
<sequence>MLFSGDGTVTISKNSLAMLSSGDGTVTISKNSMYLSVGLLGLFVMLAVFVRRRRKYSMDHCECAQSARLFAPELIAPDLVLGTSAPKPVQPTVKNRISHAIHWKSASQQVIDTLKPEVVSENRGKLNFSISFDKDSSTLHVHVLEAVDLPIRDFTGSSDPYVRVFLMQYPRQWERTRVHRRNLNPRFNETLSFAGHSMKKLHDMTLVMQVMDFDRFSADDPIGEILLPMKTVKFEHSPVYWKHLQRPTVSKEQCGELMLSLCYLPEHNKITVSVIRAKELPAKDKLAGSSDPYVKLWLVQQGNKMEKRRTAVKSQTLMPIFNESFAFPVPSREMLTSDVNLVATVMDYDLIGTNDEIGHAILGPLGSELGASHWKQMLDHPETPVAHWHKLNPKW</sequence>
<keyword evidence="1" id="KW-0677">Repeat</keyword>
<dbReference type="GO" id="GO:0048791">
    <property type="term" value="P:calcium ion-regulated exocytosis of neurotransmitter"/>
    <property type="evidence" value="ECO:0007669"/>
    <property type="project" value="TreeGrafter"/>
</dbReference>
<dbReference type="GO" id="GO:0000149">
    <property type="term" value="F:SNARE binding"/>
    <property type="evidence" value="ECO:0007669"/>
    <property type="project" value="TreeGrafter"/>
</dbReference>
<dbReference type="Gene3D" id="2.60.40.150">
    <property type="entry name" value="C2 domain"/>
    <property type="match status" value="2"/>
</dbReference>
<dbReference type="InterPro" id="IPR001565">
    <property type="entry name" value="Synaptotagmin"/>
</dbReference>
<dbReference type="PRINTS" id="PR00360">
    <property type="entry name" value="C2DOMAIN"/>
</dbReference>
<dbReference type="WBParaSite" id="MBELARI_LOCUS21641">
    <property type="protein sequence ID" value="MBELARI_LOCUS21641"/>
    <property type="gene ID" value="MBELARI_LOCUS21641"/>
</dbReference>
<feature type="domain" description="C2" evidence="3">
    <location>
        <begin position="122"/>
        <end position="242"/>
    </location>
</feature>
<dbReference type="InterPro" id="IPR000008">
    <property type="entry name" value="C2_dom"/>
</dbReference>
<dbReference type="GO" id="GO:0030424">
    <property type="term" value="C:axon"/>
    <property type="evidence" value="ECO:0007669"/>
    <property type="project" value="TreeGrafter"/>
</dbReference>
<dbReference type="GO" id="GO:0005544">
    <property type="term" value="F:calcium-dependent phospholipid binding"/>
    <property type="evidence" value="ECO:0007669"/>
    <property type="project" value="TreeGrafter"/>
</dbReference>
<evidence type="ECO:0000256" key="2">
    <source>
        <dbReference type="SAM" id="Phobius"/>
    </source>
</evidence>
<evidence type="ECO:0000256" key="1">
    <source>
        <dbReference type="ARBA" id="ARBA00022737"/>
    </source>
</evidence>
<dbReference type="GO" id="GO:0030276">
    <property type="term" value="F:clathrin binding"/>
    <property type="evidence" value="ECO:0007669"/>
    <property type="project" value="TreeGrafter"/>
</dbReference>
<protein>
    <submittedName>
        <fullName evidence="5">C2 domain-containing protein</fullName>
    </submittedName>
</protein>
<dbReference type="CDD" id="cd00276">
    <property type="entry name" value="C2B_Synaptotagmin"/>
    <property type="match status" value="1"/>
</dbReference>
<proteinExistence type="predicted"/>
<keyword evidence="4" id="KW-1185">Reference proteome</keyword>
<dbReference type="Pfam" id="PF00168">
    <property type="entry name" value="C2"/>
    <property type="match status" value="2"/>
</dbReference>
<dbReference type="GO" id="GO:0098793">
    <property type="term" value="C:presynapse"/>
    <property type="evidence" value="ECO:0007669"/>
    <property type="project" value="GOC"/>
</dbReference>
<feature type="domain" description="C2" evidence="3">
    <location>
        <begin position="253"/>
        <end position="378"/>
    </location>
</feature>
<accession>A0AAF3F4W5</accession>
<reference evidence="5" key="1">
    <citation type="submission" date="2024-02" db="UniProtKB">
        <authorList>
            <consortium name="WormBaseParasite"/>
        </authorList>
    </citation>
    <scope>IDENTIFICATION</scope>
</reference>
<dbReference type="PANTHER" id="PTHR10024">
    <property type="entry name" value="SYNAPTOTAGMIN"/>
    <property type="match status" value="1"/>
</dbReference>
<keyword evidence="2" id="KW-0812">Transmembrane</keyword>
<keyword evidence="2" id="KW-1133">Transmembrane helix</keyword>
<dbReference type="SUPFAM" id="SSF49562">
    <property type="entry name" value="C2 domain (Calcium/lipid-binding domain, CaLB)"/>
    <property type="match status" value="2"/>
</dbReference>
<dbReference type="GO" id="GO:0005509">
    <property type="term" value="F:calcium ion binding"/>
    <property type="evidence" value="ECO:0007669"/>
    <property type="project" value="TreeGrafter"/>
</dbReference>
<dbReference type="SMART" id="SM00239">
    <property type="entry name" value="C2"/>
    <property type="match status" value="2"/>
</dbReference>
<dbReference type="PROSITE" id="PS50004">
    <property type="entry name" value="C2"/>
    <property type="match status" value="2"/>
</dbReference>
<dbReference type="Proteomes" id="UP000887575">
    <property type="component" value="Unassembled WGS sequence"/>
</dbReference>
<evidence type="ECO:0000313" key="5">
    <source>
        <dbReference type="WBParaSite" id="MBELARI_LOCUS21641"/>
    </source>
</evidence>
<dbReference type="AlphaFoldDB" id="A0AAF3F4W5"/>
<dbReference type="GO" id="GO:0070382">
    <property type="term" value="C:exocytic vesicle"/>
    <property type="evidence" value="ECO:0007669"/>
    <property type="project" value="TreeGrafter"/>
</dbReference>
<dbReference type="GO" id="GO:0001786">
    <property type="term" value="F:phosphatidylserine binding"/>
    <property type="evidence" value="ECO:0007669"/>
    <property type="project" value="TreeGrafter"/>
</dbReference>
<dbReference type="GO" id="GO:0005886">
    <property type="term" value="C:plasma membrane"/>
    <property type="evidence" value="ECO:0007669"/>
    <property type="project" value="TreeGrafter"/>
</dbReference>
<evidence type="ECO:0000259" key="3">
    <source>
        <dbReference type="PROSITE" id="PS50004"/>
    </source>
</evidence>